<name>A0A1G9S5G0_9FIRM</name>
<protein>
    <submittedName>
        <fullName evidence="5">DNA-binding transcriptional regulator, MarR family</fullName>
    </submittedName>
</protein>
<dbReference type="InterPro" id="IPR036388">
    <property type="entry name" value="WH-like_DNA-bd_sf"/>
</dbReference>
<evidence type="ECO:0000256" key="1">
    <source>
        <dbReference type="ARBA" id="ARBA00023015"/>
    </source>
</evidence>
<sequence>MNDTKLELIVHNFITIMPLFQKKLIRRNCGFAHDTFNHSQFQVMAVLKDTGKQPISEVAKKLLISTPNMTKLLNKLIDEGMIERFPDQKDRRIINIDLTEKGHTYLDAKFENVKLTLKERLSPLPEGQKDKLLISLENLREVLTEISSED</sequence>
<dbReference type="SMART" id="SM00347">
    <property type="entry name" value="HTH_MARR"/>
    <property type="match status" value="1"/>
</dbReference>
<gene>
    <name evidence="5" type="ORF">SAMN04515677_10894</name>
</gene>
<dbReference type="PANTHER" id="PTHR42756">
    <property type="entry name" value="TRANSCRIPTIONAL REGULATOR, MARR"/>
    <property type="match status" value="1"/>
</dbReference>
<dbReference type="GO" id="GO:0003700">
    <property type="term" value="F:DNA-binding transcription factor activity"/>
    <property type="evidence" value="ECO:0007669"/>
    <property type="project" value="InterPro"/>
</dbReference>
<accession>A0A1G9S5G0</accession>
<keyword evidence="3" id="KW-0804">Transcription</keyword>
<dbReference type="Proteomes" id="UP000199068">
    <property type="component" value="Unassembled WGS sequence"/>
</dbReference>
<dbReference type="PANTHER" id="PTHR42756:SF1">
    <property type="entry name" value="TRANSCRIPTIONAL REPRESSOR OF EMRAB OPERON"/>
    <property type="match status" value="1"/>
</dbReference>
<keyword evidence="2 5" id="KW-0238">DNA-binding</keyword>
<organism evidence="5 6">
    <name type="scientific">Romboutsia lituseburensis DSM 797</name>
    <dbReference type="NCBI Taxonomy" id="1121325"/>
    <lineage>
        <taxon>Bacteria</taxon>
        <taxon>Bacillati</taxon>
        <taxon>Bacillota</taxon>
        <taxon>Clostridia</taxon>
        <taxon>Peptostreptococcales</taxon>
        <taxon>Peptostreptococcaceae</taxon>
        <taxon>Romboutsia</taxon>
    </lineage>
</organism>
<dbReference type="SUPFAM" id="SSF46785">
    <property type="entry name" value="Winged helix' DNA-binding domain"/>
    <property type="match status" value="1"/>
</dbReference>
<dbReference type="Pfam" id="PF01047">
    <property type="entry name" value="MarR"/>
    <property type="match status" value="1"/>
</dbReference>
<evidence type="ECO:0000313" key="5">
    <source>
        <dbReference type="EMBL" id="SDM30631.1"/>
    </source>
</evidence>
<dbReference type="PRINTS" id="PR00598">
    <property type="entry name" value="HTHMARR"/>
</dbReference>
<dbReference type="InterPro" id="IPR000835">
    <property type="entry name" value="HTH_MarR-typ"/>
</dbReference>
<keyword evidence="1" id="KW-0805">Transcription regulation</keyword>
<evidence type="ECO:0000256" key="3">
    <source>
        <dbReference type="ARBA" id="ARBA00023163"/>
    </source>
</evidence>
<dbReference type="PROSITE" id="PS50995">
    <property type="entry name" value="HTH_MARR_2"/>
    <property type="match status" value="1"/>
</dbReference>
<proteinExistence type="predicted"/>
<dbReference type="GO" id="GO:0003677">
    <property type="term" value="F:DNA binding"/>
    <property type="evidence" value="ECO:0007669"/>
    <property type="project" value="UniProtKB-KW"/>
</dbReference>
<evidence type="ECO:0000313" key="6">
    <source>
        <dbReference type="Proteomes" id="UP000199068"/>
    </source>
</evidence>
<evidence type="ECO:0000259" key="4">
    <source>
        <dbReference type="PROSITE" id="PS50995"/>
    </source>
</evidence>
<reference evidence="5 6" key="1">
    <citation type="submission" date="2016-10" db="EMBL/GenBank/DDBJ databases">
        <authorList>
            <person name="de Groot N.N."/>
        </authorList>
    </citation>
    <scope>NUCLEOTIDE SEQUENCE [LARGE SCALE GENOMIC DNA]</scope>
    <source>
        <strain evidence="5 6">DSM 797</strain>
    </source>
</reference>
<dbReference type="EMBL" id="FNGW01000008">
    <property type="protein sequence ID" value="SDM30631.1"/>
    <property type="molecule type" value="Genomic_DNA"/>
</dbReference>
<feature type="domain" description="HTH marR-type" evidence="4">
    <location>
        <begin position="1"/>
        <end position="148"/>
    </location>
</feature>
<keyword evidence="6" id="KW-1185">Reference proteome</keyword>
<dbReference type="Gene3D" id="1.10.10.10">
    <property type="entry name" value="Winged helix-like DNA-binding domain superfamily/Winged helix DNA-binding domain"/>
    <property type="match status" value="1"/>
</dbReference>
<evidence type="ECO:0000256" key="2">
    <source>
        <dbReference type="ARBA" id="ARBA00023125"/>
    </source>
</evidence>
<dbReference type="STRING" id="1121325.SAMN04515677_10894"/>
<dbReference type="InterPro" id="IPR036390">
    <property type="entry name" value="WH_DNA-bd_sf"/>
</dbReference>
<dbReference type="RefSeq" id="WP_092727211.1">
    <property type="nucleotide sequence ID" value="NZ_FNGW01000008.1"/>
</dbReference>
<dbReference type="AlphaFoldDB" id="A0A1G9S5G0"/>